<accession>A2DNM8</accession>
<dbReference type="SUPFAM" id="SSF52540">
    <property type="entry name" value="P-loop containing nucleoside triphosphate hydrolases"/>
    <property type="match status" value="1"/>
</dbReference>
<evidence type="ECO:0000259" key="2">
    <source>
        <dbReference type="Pfam" id="PF13087"/>
    </source>
</evidence>
<proteinExistence type="predicted"/>
<keyword evidence="4" id="KW-1185">Reference proteome</keyword>
<dbReference type="Pfam" id="PF13087">
    <property type="entry name" value="AAA_12"/>
    <property type="match status" value="1"/>
</dbReference>
<evidence type="ECO:0000256" key="1">
    <source>
        <dbReference type="SAM" id="MobiDB-lite"/>
    </source>
</evidence>
<dbReference type="InterPro" id="IPR047187">
    <property type="entry name" value="SF1_C_Upf1"/>
</dbReference>
<gene>
    <name evidence="3" type="ORF">TVAG_113750</name>
</gene>
<feature type="compositionally biased region" description="Basic and acidic residues" evidence="1">
    <location>
        <begin position="1159"/>
        <end position="1171"/>
    </location>
</feature>
<dbReference type="InterPro" id="IPR041679">
    <property type="entry name" value="DNA2/NAM7-like_C"/>
</dbReference>
<feature type="domain" description="DNA2/NAM7 helicase-like C-terminal" evidence="2">
    <location>
        <begin position="500"/>
        <end position="707"/>
    </location>
</feature>
<dbReference type="InterPro" id="IPR027417">
    <property type="entry name" value="P-loop_NTPase"/>
</dbReference>
<dbReference type="VEuPathDB" id="TrichDB:TVAG_113750"/>
<evidence type="ECO:0000313" key="4">
    <source>
        <dbReference type="Proteomes" id="UP000001542"/>
    </source>
</evidence>
<feature type="compositionally biased region" description="Acidic residues" evidence="1">
    <location>
        <begin position="317"/>
        <end position="326"/>
    </location>
</feature>
<feature type="region of interest" description="Disordered" evidence="1">
    <location>
        <begin position="301"/>
        <end position="326"/>
    </location>
</feature>
<reference evidence="3" key="2">
    <citation type="journal article" date="2007" name="Science">
        <title>Draft genome sequence of the sexually transmitted pathogen Trichomonas vaginalis.</title>
        <authorList>
            <person name="Carlton J.M."/>
            <person name="Hirt R.P."/>
            <person name="Silva J.C."/>
            <person name="Delcher A.L."/>
            <person name="Schatz M."/>
            <person name="Zhao Q."/>
            <person name="Wortman J.R."/>
            <person name="Bidwell S.L."/>
            <person name="Alsmark U.C.M."/>
            <person name="Besteiro S."/>
            <person name="Sicheritz-Ponten T."/>
            <person name="Noel C.J."/>
            <person name="Dacks J.B."/>
            <person name="Foster P.G."/>
            <person name="Simillion C."/>
            <person name="Van de Peer Y."/>
            <person name="Miranda-Saavedra D."/>
            <person name="Barton G.J."/>
            <person name="Westrop G.D."/>
            <person name="Mueller S."/>
            <person name="Dessi D."/>
            <person name="Fiori P.L."/>
            <person name="Ren Q."/>
            <person name="Paulsen I."/>
            <person name="Zhang H."/>
            <person name="Bastida-Corcuera F.D."/>
            <person name="Simoes-Barbosa A."/>
            <person name="Brown M.T."/>
            <person name="Hayes R.D."/>
            <person name="Mukherjee M."/>
            <person name="Okumura C.Y."/>
            <person name="Schneider R."/>
            <person name="Smith A.J."/>
            <person name="Vanacova S."/>
            <person name="Villalvazo M."/>
            <person name="Haas B.J."/>
            <person name="Pertea M."/>
            <person name="Feldblyum T.V."/>
            <person name="Utterback T.R."/>
            <person name="Shu C.L."/>
            <person name="Osoegawa K."/>
            <person name="de Jong P.J."/>
            <person name="Hrdy I."/>
            <person name="Horvathova L."/>
            <person name="Zubacova Z."/>
            <person name="Dolezal P."/>
            <person name="Malik S.B."/>
            <person name="Logsdon J.M. Jr."/>
            <person name="Henze K."/>
            <person name="Gupta A."/>
            <person name="Wang C.C."/>
            <person name="Dunne R.L."/>
            <person name="Upcroft J.A."/>
            <person name="Upcroft P."/>
            <person name="White O."/>
            <person name="Salzberg S.L."/>
            <person name="Tang P."/>
            <person name="Chiu C.-H."/>
            <person name="Lee Y.-S."/>
            <person name="Embley T.M."/>
            <person name="Coombs G.H."/>
            <person name="Mottram J.C."/>
            <person name="Tachezy J."/>
            <person name="Fraser-Liggett C.M."/>
            <person name="Johnson P.J."/>
        </authorList>
    </citation>
    <scope>NUCLEOTIDE SEQUENCE [LARGE SCALE GENOMIC DNA]</scope>
    <source>
        <strain evidence="3">G3</strain>
    </source>
</reference>
<reference evidence="3" key="1">
    <citation type="submission" date="2006-10" db="EMBL/GenBank/DDBJ databases">
        <authorList>
            <person name="Amadeo P."/>
            <person name="Zhao Q."/>
            <person name="Wortman J."/>
            <person name="Fraser-Liggett C."/>
            <person name="Carlton J."/>
        </authorList>
    </citation>
    <scope>NUCLEOTIDE SEQUENCE</scope>
    <source>
        <strain evidence="3">G3</strain>
    </source>
</reference>
<dbReference type="STRING" id="5722.A2DNM8"/>
<dbReference type="GO" id="GO:0003723">
    <property type="term" value="F:RNA binding"/>
    <property type="evidence" value="ECO:0000318"/>
    <property type="project" value="GO_Central"/>
</dbReference>
<feature type="region of interest" description="Disordered" evidence="1">
    <location>
        <begin position="1159"/>
        <end position="1340"/>
    </location>
</feature>
<name>A2DNM8_TRIV3</name>
<dbReference type="OrthoDB" id="2423195at2759"/>
<dbReference type="InParanoid" id="A2DNM8"/>
<dbReference type="Gene3D" id="3.40.50.300">
    <property type="entry name" value="P-loop containing nucleotide triphosphate hydrolases"/>
    <property type="match status" value="3"/>
</dbReference>
<evidence type="ECO:0000313" key="3">
    <source>
        <dbReference type="EMBL" id="EAY18031.1"/>
    </source>
</evidence>
<dbReference type="eggNOG" id="KOG1807">
    <property type="taxonomic scope" value="Eukaryota"/>
</dbReference>
<dbReference type="EMBL" id="DS113223">
    <property type="protein sequence ID" value="EAY18031.1"/>
    <property type="molecule type" value="Genomic_DNA"/>
</dbReference>
<feature type="compositionally biased region" description="Low complexity" evidence="1">
    <location>
        <begin position="1258"/>
        <end position="1272"/>
    </location>
</feature>
<feature type="compositionally biased region" description="Basic and acidic residues" evidence="1">
    <location>
        <begin position="1179"/>
        <end position="1198"/>
    </location>
</feature>
<dbReference type="FunFam" id="3.40.50.300:FF:005865">
    <property type="entry name" value="Uncharacterized protein"/>
    <property type="match status" value="1"/>
</dbReference>
<dbReference type="InterPro" id="IPR045055">
    <property type="entry name" value="DNA2/NAM7-like"/>
</dbReference>
<dbReference type="PANTHER" id="PTHR10887:SF341">
    <property type="entry name" value="NFX1-TYPE ZINC FINGER-CONTAINING PROTEIN 1"/>
    <property type="match status" value="1"/>
</dbReference>
<dbReference type="VEuPathDB" id="TrichDB:TVAGG3_0608290"/>
<feature type="compositionally biased region" description="Basic residues" evidence="1">
    <location>
        <begin position="1235"/>
        <end position="1250"/>
    </location>
</feature>
<dbReference type="CDD" id="cd18808">
    <property type="entry name" value="SF1_C_Upf1"/>
    <property type="match status" value="1"/>
</dbReference>
<dbReference type="KEGG" id="tva:5463535"/>
<dbReference type="GO" id="GO:0031380">
    <property type="term" value="C:nuclear RNA-directed RNA polymerase complex"/>
    <property type="evidence" value="ECO:0000318"/>
    <property type="project" value="GO_Central"/>
</dbReference>
<feature type="compositionally biased region" description="Low complexity" evidence="1">
    <location>
        <begin position="1291"/>
        <end position="1319"/>
    </location>
</feature>
<sequence length="1340" mass="154492">MKKEGEKEEKILQDCYQSWFDGMCANLMNDHLRVDKEQYNSIRHFLKYPLTLVNGYPGTGKTHLAREAVRLLLNSNYHKPIVVITQTNHSLDAFFEGVLSFAPPESILRHGGKLRTENEVLISRCYNGQMMSPFYKMTSFSDEKGRMKNLSRRITISNYILTKIFEISRLVVKYIFERKQFYLPKIQEGMEKYLLPLLSFDFREVYKLPFYPNTIEINEKSMPKDKDYIGYWINDNFDEQMEMLAENLKIPLVRYDENPYNARINHDDFVDKDRDQQGDPFRARILEEYIKIDNNFKLPEIRELQPMPEQKTKETSSDDDESSDDDLASIIEGDIDTTGLESENITEFDIYVLRDSQINNLIEEAIKKSQKLPEKRFEYMRDFFKHLLTVITNKRDAMVNQMDSVSQELDLQRNKAVGMLYSQFRVVGLTASYATMHRVAIERSGCEFMIIEEAGELTEATSASFLGASIKHLLMIGDFQQLRPKVEYEIREDKNTSFAYDISMFERLVRAEGKVNGKDLFKLTVQRRMHPEISQIIRENFCPDIIDAPNTNNNEICPGLQNRVNFILSKEFVETGLATSRSKINDNEANYVVALVFFFLCRGITPDKIVVITLYKGQAKLIKQKLKKEYETKRNTGGFDEFDPFLGTEYTINDIYVQCVDNYQGEENDVVIVATTRSETIGFVKAKNRALVTLSRAKNYLIVLGNEQLLKDEDSGIWPEIINRCESRCEESCLPGIFISCPHDQKILSTPELLWEYRFGNCFVKEKINLPCGHTIMKQCCAPILPCQQPCKHKCRKCGNECGHICSQCQKNGHPPCEKKTNYTCPNGHTTKVFCSQIEDDSGTSICEAPCGCTLPCGHKCTLPCKHNSQLTPHHCDAIVDYVCDVCLRSQKVPCGTKHCTLDCMDILPCGHKCQAKCGQPHVCNRNCEYVFPCGHQCKCKCSDSSYDHQHFVCKQCIAYEEPNSRFNCQVCGRMSMNRKPIESCEHRCNIKCKECDTTCNALAGERCIFCCQHDCGYQKGDGPFFRPNNCQCVMPLHEAEESIRSQFNSIMEPSQINPQQLFYLRCPKCKTPITSSWKFMKEIKIVYDLLKQANEIANIKLSNFFGYEQVHHNIKVVHCRCSCINFFDISPVGNEIETEQIVRKCERCHAPYIFTKGEKKEPEKKTKEIRLQNSNQPERGEPSKAKQNETPKAKQNEPPKQVEPPKAPEPLKQEINEENESDNDGKQQPNQGKKSTRKRPWKSERKKNKQANQNSDNPSQQSGQRNQNQNQRKNRNDRNQNQAGSDSNASQQSQSFVVQDQQPNDPRRQQNQKPQKPQGPHVQNGSQKNKFKPYKPQPQ</sequence>
<protein>
    <recommendedName>
        <fullName evidence="2">DNA2/NAM7 helicase-like C-terminal domain-containing protein</fullName>
    </recommendedName>
</protein>
<dbReference type="Proteomes" id="UP000001542">
    <property type="component" value="Unassembled WGS sequence"/>
</dbReference>
<dbReference type="GO" id="GO:0031048">
    <property type="term" value="P:regulatory ncRNA-mediated heterochromatin formation"/>
    <property type="evidence" value="ECO:0000318"/>
    <property type="project" value="GO_Central"/>
</dbReference>
<dbReference type="PANTHER" id="PTHR10887">
    <property type="entry name" value="DNA2/NAM7 HELICASE FAMILY"/>
    <property type="match status" value="1"/>
</dbReference>
<dbReference type="OMA" id="CHEPCER"/>
<organism evidence="3 4">
    <name type="scientific">Trichomonas vaginalis (strain ATCC PRA-98 / G3)</name>
    <dbReference type="NCBI Taxonomy" id="412133"/>
    <lineage>
        <taxon>Eukaryota</taxon>
        <taxon>Metamonada</taxon>
        <taxon>Parabasalia</taxon>
        <taxon>Trichomonadida</taxon>
        <taxon>Trichomonadidae</taxon>
        <taxon>Trichomonas</taxon>
    </lineage>
</organism>
<dbReference type="SMR" id="A2DNM8"/>
<dbReference type="RefSeq" id="XP_001579017.1">
    <property type="nucleotide sequence ID" value="XM_001578967.1"/>
</dbReference>